<dbReference type="PANTHER" id="PTHR39965:SF1">
    <property type="entry name" value="CRISPR SYSTEM CMR SUBUNIT CMR6"/>
    <property type="match status" value="1"/>
</dbReference>
<keyword evidence="1" id="KW-0051">Antiviral defense</keyword>
<dbReference type="OrthoDB" id="9813956at2"/>
<feature type="region of interest" description="Disordered" evidence="2">
    <location>
        <begin position="1"/>
        <end position="86"/>
    </location>
</feature>
<reference evidence="4 5" key="1">
    <citation type="journal article" date="2015" name="Int. J. Syst. Evol. Microbiol.">
        <title>Exiguobacterium enclense sp. nov., isolated from sediment.</title>
        <authorList>
            <person name="Dastager S.G."/>
            <person name="Mawlankar R."/>
            <person name="Sonalkar V.V."/>
            <person name="Thorat M.N."/>
            <person name="Mual P."/>
            <person name="Verma A."/>
            <person name="Krishnamurthi S."/>
            <person name="Tang S.K."/>
            <person name="Li W.J."/>
        </authorList>
    </citation>
    <scope>NUCLEOTIDE SEQUENCE [LARGE SCALE GENOMIC DNA]</scope>
    <source>
        <strain evidence="4 5">NIO-1109</strain>
    </source>
</reference>
<evidence type="ECO:0000256" key="2">
    <source>
        <dbReference type="SAM" id="MobiDB-lite"/>
    </source>
</evidence>
<accession>A0A0V8GEI0</accession>
<dbReference type="RefSeq" id="WP_058265427.1">
    <property type="nucleotide sequence ID" value="NZ_FMYN01000003.1"/>
</dbReference>
<dbReference type="InterPro" id="IPR005537">
    <property type="entry name" value="RAMP_III_fam"/>
</dbReference>
<dbReference type="AlphaFoldDB" id="A0A0V8GEI0"/>
<protein>
    <recommendedName>
        <fullName evidence="3">CRISPR type III-associated protein domain-containing protein</fullName>
    </recommendedName>
</protein>
<feature type="domain" description="CRISPR type III-associated protein" evidence="3">
    <location>
        <begin position="192"/>
        <end position="357"/>
    </location>
</feature>
<sequence length="471" mass="53593">MAKKKKKNAQVKPSHRYKKNRDHIRTPSSEPSTETSSMEQVKKEIAPSVLERTKAKTSVTTVHEQSPRRLTQLLSEKKSSHERRRRLLSDTVSLSSGEYHEKTLLAYRETVTPAQTHHLSYRMDYFQGAKIRTMDKGLREPAVTLGTYKTTDKMKKLLDVQYQQRLEQFAAASIQLIVLDVKISGNGLLTRVGHVTENGLKIHPTYGVPMVPGSSIKGAIRSWALRNLEGGADFVELLFGTGSDGEEAHRGIIEFDDLLFADASIQPDILTPHYQRYTSSGGEGEPTDSGSPIPVSFYRVKADRPAKLVVRFSRRFKSRLAKVGYDPELFSLYFPDVLKGALTHGLGAKTAVGYGSFTVEANRTQDYYDIREKKIGQAEEIARQKEIERLSPEERYLVEQQIELDELVMILQEGKQQDLDRVKAQTYLDELIEKRYTLVLQKWLEGFDTKQATKKLKERIKYVKEQLARLS</sequence>
<gene>
    <name evidence="4" type="ORF">AS033_10170</name>
</gene>
<evidence type="ECO:0000313" key="5">
    <source>
        <dbReference type="Proteomes" id="UP000053797"/>
    </source>
</evidence>
<proteinExistence type="predicted"/>
<organism evidence="4 5">
    <name type="scientific">Exiguobacterium indicum</name>
    <dbReference type="NCBI Taxonomy" id="296995"/>
    <lineage>
        <taxon>Bacteria</taxon>
        <taxon>Bacillati</taxon>
        <taxon>Bacillota</taxon>
        <taxon>Bacilli</taxon>
        <taxon>Bacillales</taxon>
        <taxon>Bacillales Family XII. Incertae Sedis</taxon>
        <taxon>Exiguobacterium</taxon>
    </lineage>
</organism>
<dbReference type="EMBL" id="LNQL01000003">
    <property type="protein sequence ID" value="KSU48688.1"/>
    <property type="molecule type" value="Genomic_DNA"/>
</dbReference>
<dbReference type="Pfam" id="PF03787">
    <property type="entry name" value="RAMPs"/>
    <property type="match status" value="1"/>
</dbReference>
<evidence type="ECO:0000313" key="4">
    <source>
        <dbReference type="EMBL" id="KSU48688.1"/>
    </source>
</evidence>
<feature type="compositionally biased region" description="Low complexity" evidence="2">
    <location>
        <begin position="26"/>
        <end position="37"/>
    </location>
</feature>
<evidence type="ECO:0000256" key="1">
    <source>
        <dbReference type="ARBA" id="ARBA00023118"/>
    </source>
</evidence>
<evidence type="ECO:0000259" key="3">
    <source>
        <dbReference type="Pfam" id="PF03787"/>
    </source>
</evidence>
<dbReference type="Proteomes" id="UP000053797">
    <property type="component" value="Unassembled WGS sequence"/>
</dbReference>
<feature type="compositionally biased region" description="Polar residues" evidence="2">
    <location>
        <begin position="56"/>
        <end position="73"/>
    </location>
</feature>
<dbReference type="GO" id="GO:0051607">
    <property type="term" value="P:defense response to virus"/>
    <property type="evidence" value="ECO:0007669"/>
    <property type="project" value="UniProtKB-KW"/>
</dbReference>
<feature type="compositionally biased region" description="Basic residues" evidence="2">
    <location>
        <begin position="1"/>
        <end position="22"/>
    </location>
</feature>
<comment type="caution">
    <text evidence="4">The sequence shown here is derived from an EMBL/GenBank/DDBJ whole genome shotgun (WGS) entry which is preliminary data.</text>
</comment>
<name>A0A0V8GEI0_9BACL</name>
<dbReference type="InterPro" id="IPR010172">
    <property type="entry name" value="CRISPR-assoc_prot_TM1791"/>
</dbReference>
<dbReference type="PANTHER" id="PTHR39965">
    <property type="entry name" value="CRISPR SYSTEM CMR SUBUNIT CMR6"/>
    <property type="match status" value="1"/>
</dbReference>